<evidence type="ECO:0000256" key="8">
    <source>
        <dbReference type="ARBA" id="ARBA00022989"/>
    </source>
</evidence>
<comment type="subcellular location">
    <subcellularLocation>
        <location evidence="1">Cell junction</location>
        <location evidence="1">Tight junction</location>
    </subcellularLocation>
    <subcellularLocation>
        <location evidence="2">Cell membrane</location>
        <topology evidence="2">Multi-pass membrane protein</topology>
    </subcellularLocation>
</comment>
<dbReference type="FunCoup" id="A0A3Q3GDY7">
    <property type="interactions" value="881"/>
</dbReference>
<feature type="transmembrane region" description="Helical" evidence="10">
    <location>
        <begin position="142"/>
        <end position="164"/>
    </location>
</feature>
<dbReference type="Pfam" id="PF13903">
    <property type="entry name" value="Claudin_2"/>
    <property type="match status" value="1"/>
</dbReference>
<dbReference type="Ensembl" id="ENSLBET00000032822.1">
    <property type="protein sequence ID" value="ENSLBEP00000031396.1"/>
    <property type="gene ID" value="ENSLBEG00000023698.1"/>
</dbReference>
<feature type="transmembrane region" description="Helical" evidence="10">
    <location>
        <begin position="102"/>
        <end position="130"/>
    </location>
</feature>
<reference evidence="11" key="2">
    <citation type="submission" date="2025-09" db="UniProtKB">
        <authorList>
            <consortium name="Ensembl"/>
        </authorList>
    </citation>
    <scope>IDENTIFICATION</scope>
</reference>
<dbReference type="Gene3D" id="1.20.140.150">
    <property type="match status" value="1"/>
</dbReference>
<evidence type="ECO:0008006" key="13">
    <source>
        <dbReference type="Google" id="ProtNLM"/>
    </source>
</evidence>
<reference evidence="11" key="1">
    <citation type="submission" date="2025-08" db="UniProtKB">
        <authorList>
            <consortium name="Ensembl"/>
        </authorList>
    </citation>
    <scope>IDENTIFICATION</scope>
</reference>
<dbReference type="GO" id="GO:0005198">
    <property type="term" value="F:structural molecule activity"/>
    <property type="evidence" value="ECO:0007669"/>
    <property type="project" value="InterPro"/>
</dbReference>
<comment type="similarity">
    <text evidence="3">Belongs to the claudin family.</text>
</comment>
<evidence type="ECO:0000313" key="11">
    <source>
        <dbReference type="Ensembl" id="ENSLBEP00000031396.1"/>
    </source>
</evidence>
<evidence type="ECO:0000256" key="9">
    <source>
        <dbReference type="ARBA" id="ARBA00023136"/>
    </source>
</evidence>
<dbReference type="InParanoid" id="A0A3Q3GDY7"/>
<keyword evidence="8 10" id="KW-1133">Transmembrane helix</keyword>
<evidence type="ECO:0000256" key="6">
    <source>
        <dbReference type="ARBA" id="ARBA00022692"/>
    </source>
</evidence>
<dbReference type="AlphaFoldDB" id="A0A3Q3GDY7"/>
<evidence type="ECO:0000256" key="4">
    <source>
        <dbReference type="ARBA" id="ARBA00022427"/>
    </source>
</evidence>
<evidence type="ECO:0000256" key="7">
    <source>
        <dbReference type="ARBA" id="ARBA00022949"/>
    </source>
</evidence>
<dbReference type="GeneTree" id="ENSGT00390000005717"/>
<keyword evidence="7" id="KW-0965">Cell junction</keyword>
<organism evidence="11 12">
    <name type="scientific">Labrus bergylta</name>
    <name type="common">ballan wrasse</name>
    <dbReference type="NCBI Taxonomy" id="56723"/>
    <lineage>
        <taxon>Eukaryota</taxon>
        <taxon>Metazoa</taxon>
        <taxon>Chordata</taxon>
        <taxon>Craniata</taxon>
        <taxon>Vertebrata</taxon>
        <taxon>Euteleostomi</taxon>
        <taxon>Actinopterygii</taxon>
        <taxon>Neopterygii</taxon>
        <taxon>Teleostei</taxon>
        <taxon>Neoteleostei</taxon>
        <taxon>Acanthomorphata</taxon>
        <taxon>Eupercaria</taxon>
        <taxon>Labriformes</taxon>
        <taxon>Labridae</taxon>
        <taxon>Labrus</taxon>
    </lineage>
</organism>
<dbReference type="STRING" id="56723.ENSLBEP00000031396"/>
<proteinExistence type="inferred from homology"/>
<evidence type="ECO:0000256" key="3">
    <source>
        <dbReference type="ARBA" id="ARBA00008295"/>
    </source>
</evidence>
<dbReference type="InterPro" id="IPR006187">
    <property type="entry name" value="Claudin"/>
</dbReference>
<feature type="transmembrane region" description="Helical" evidence="10">
    <location>
        <begin position="61"/>
        <end position="82"/>
    </location>
</feature>
<keyword evidence="4" id="KW-0796">Tight junction</keyword>
<evidence type="ECO:0000256" key="10">
    <source>
        <dbReference type="SAM" id="Phobius"/>
    </source>
</evidence>
<dbReference type="InterPro" id="IPR004031">
    <property type="entry name" value="PMP22/EMP/MP20/Claudin"/>
</dbReference>
<accession>A0A3Q3GDY7</accession>
<evidence type="ECO:0000313" key="12">
    <source>
        <dbReference type="Proteomes" id="UP000261660"/>
    </source>
</evidence>
<keyword evidence="12" id="KW-1185">Reference proteome</keyword>
<sequence length="242" mass="27027">MCYFLKRQVWIKRDCNYRMIYMSHTAHWQFLGLIGGVLAWILIMTTTGINEWRLWHVENVSVISSGVAWVGIWKACFFSHYFSSMETCQSISISDPFIPTEIPVAQVLMVLGMICGLAGNISAAMALRVAYFSLEDRSNIRLLFLLAGTLYVLTAGLCLVPLVWNMTSVLNNRTIDFPPEFNLPAAPVKQQVGSAIGVGIMLNIIQNIPLDKRFGKSFKIIFCSSFCLPPVSCSLPSTDKSV</sequence>
<keyword evidence="9 10" id="KW-0472">Membrane</keyword>
<keyword evidence="6 10" id="KW-0812">Transmembrane</keyword>
<dbReference type="GO" id="GO:0005886">
    <property type="term" value="C:plasma membrane"/>
    <property type="evidence" value="ECO:0007669"/>
    <property type="project" value="UniProtKB-SubCell"/>
</dbReference>
<dbReference type="Proteomes" id="UP000261660">
    <property type="component" value="Unplaced"/>
</dbReference>
<protein>
    <recommendedName>
        <fullName evidence="13">Claudin 34</fullName>
    </recommendedName>
</protein>
<dbReference type="PANTHER" id="PTHR12002">
    <property type="entry name" value="CLAUDIN"/>
    <property type="match status" value="1"/>
</dbReference>
<evidence type="ECO:0000256" key="5">
    <source>
        <dbReference type="ARBA" id="ARBA00022475"/>
    </source>
</evidence>
<evidence type="ECO:0000256" key="2">
    <source>
        <dbReference type="ARBA" id="ARBA00004651"/>
    </source>
</evidence>
<feature type="transmembrane region" description="Helical" evidence="10">
    <location>
        <begin position="28"/>
        <end position="49"/>
    </location>
</feature>
<name>A0A3Q3GDY7_9LABR</name>
<keyword evidence="5" id="KW-1003">Cell membrane</keyword>
<dbReference type="GO" id="GO:0005923">
    <property type="term" value="C:bicellular tight junction"/>
    <property type="evidence" value="ECO:0007669"/>
    <property type="project" value="UniProtKB-SubCell"/>
</dbReference>
<evidence type="ECO:0000256" key="1">
    <source>
        <dbReference type="ARBA" id="ARBA00004435"/>
    </source>
</evidence>